<keyword evidence="2" id="KW-0472">Membrane</keyword>
<reference evidence="4" key="1">
    <citation type="submission" date="2017-12" db="EMBL/GenBank/DDBJ databases">
        <title>Gene loss provides genomic basis for host adaptation in cereal stripe rust fungi.</title>
        <authorList>
            <person name="Xia C."/>
        </authorList>
    </citation>
    <scope>NUCLEOTIDE SEQUENCE [LARGE SCALE GENOMIC DNA]</scope>
    <source>
        <strain evidence="4">93-210</strain>
    </source>
</reference>
<dbReference type="AlphaFoldDB" id="A0A2S4VM40"/>
<feature type="compositionally biased region" description="Polar residues" evidence="1">
    <location>
        <begin position="151"/>
        <end position="167"/>
    </location>
</feature>
<protein>
    <submittedName>
        <fullName evidence="4">Uncharacterized protein</fullName>
    </submittedName>
</protein>
<evidence type="ECO:0000256" key="1">
    <source>
        <dbReference type="SAM" id="MobiDB-lite"/>
    </source>
</evidence>
<evidence type="ECO:0000313" key="4">
    <source>
        <dbReference type="EMBL" id="POW10611.1"/>
    </source>
</evidence>
<feature type="compositionally biased region" description="Basic and acidic residues" evidence="1">
    <location>
        <begin position="217"/>
        <end position="227"/>
    </location>
</feature>
<feature type="compositionally biased region" description="Polar residues" evidence="1">
    <location>
        <begin position="486"/>
        <end position="502"/>
    </location>
</feature>
<keyword evidence="2" id="KW-0812">Transmembrane</keyword>
<feature type="transmembrane region" description="Helical" evidence="2">
    <location>
        <begin position="100"/>
        <end position="122"/>
    </location>
</feature>
<keyword evidence="2" id="KW-1133">Transmembrane helix</keyword>
<feature type="chain" id="PRO_5015608734" evidence="3">
    <location>
        <begin position="35"/>
        <end position="537"/>
    </location>
</feature>
<dbReference type="VEuPathDB" id="FungiDB:PSTT_06000"/>
<dbReference type="EMBL" id="PKSL01000045">
    <property type="protein sequence ID" value="POW10611.1"/>
    <property type="molecule type" value="Genomic_DNA"/>
</dbReference>
<keyword evidence="3" id="KW-0732">Signal</keyword>
<gene>
    <name evidence="4" type="ORF">PSTT_06000</name>
</gene>
<feature type="signal peptide" evidence="3">
    <location>
        <begin position="1"/>
        <end position="34"/>
    </location>
</feature>
<evidence type="ECO:0000256" key="3">
    <source>
        <dbReference type="SAM" id="SignalP"/>
    </source>
</evidence>
<organism evidence="4 5">
    <name type="scientific">Puccinia striiformis</name>
    <dbReference type="NCBI Taxonomy" id="27350"/>
    <lineage>
        <taxon>Eukaryota</taxon>
        <taxon>Fungi</taxon>
        <taxon>Dikarya</taxon>
        <taxon>Basidiomycota</taxon>
        <taxon>Pucciniomycotina</taxon>
        <taxon>Pucciniomycetes</taxon>
        <taxon>Pucciniales</taxon>
        <taxon>Pucciniaceae</taxon>
        <taxon>Puccinia</taxon>
    </lineage>
</organism>
<dbReference type="VEuPathDB" id="FungiDB:PSHT_06079"/>
<name>A0A2S4VM40_9BASI</name>
<feature type="region of interest" description="Disordered" evidence="1">
    <location>
        <begin position="151"/>
        <end position="250"/>
    </location>
</feature>
<feature type="non-terminal residue" evidence="4">
    <location>
        <position position="537"/>
    </location>
</feature>
<accession>A0A2S4VM40</accession>
<proteinExistence type="predicted"/>
<feature type="compositionally biased region" description="Pro residues" evidence="1">
    <location>
        <begin position="444"/>
        <end position="453"/>
    </location>
</feature>
<evidence type="ECO:0000313" key="5">
    <source>
        <dbReference type="Proteomes" id="UP000239156"/>
    </source>
</evidence>
<comment type="caution">
    <text evidence="4">The sequence shown here is derived from an EMBL/GenBank/DDBJ whole genome shotgun (WGS) entry which is preliminary data.</text>
</comment>
<evidence type="ECO:0000256" key="2">
    <source>
        <dbReference type="SAM" id="Phobius"/>
    </source>
</evidence>
<sequence>MKHTHLGLILSVLLLKSIHLKCAPMFDLARGVQAINEVSKIAKSGGTGASAVRDANELRTSFSAAGSTARGTEIFKPTSAAPSLTKSKSLPGMSFFLLSYLQSAFATGAMGLTFLSIFLFGFGIDVQIAALKTDTSLPSLRAKGTSLEQNSLSLDTAPNAVKTQEFNPQKALESTKPGEIPKEAPKPGTETFDPKNIDAPKPNELPKEAPNPGAEISDAKNLEEPKPGDVPTDPPHTIPTRDAPLPPTELPIRPLSSYPWHFRMKEWFRQATTNKMLVHLATHGDEGVKEWAEANEFVQLALKWEKQETWVGSKLSKLIPAYWRQKWTPSAEPGRIGKAWRKMFGSNHELRKSWEGWLKAPLLPFVALAKGVQKLRSSYNLKFARWLRLNAPENIRATIPARFKFEDDAEKAALAAKEARAGSKVHPLPSTAQPDHLETFTTPPLHPEAPNPPTTGGLRPLHTEAPNPPTTGEFSPIHPEGPNPPTSNGLSLRGTGTASPANPASFAELEHSHKVNHERDIPKIKPGHQILYHYPVE</sequence>
<dbReference type="Proteomes" id="UP000239156">
    <property type="component" value="Unassembled WGS sequence"/>
</dbReference>
<feature type="region of interest" description="Disordered" evidence="1">
    <location>
        <begin position="418"/>
        <end position="503"/>
    </location>
</feature>
<keyword evidence="5" id="KW-1185">Reference proteome</keyword>